<reference evidence="1" key="1">
    <citation type="journal article" date="2009" name="PLoS Genet.">
        <title>Sequencing, mapping, and analysis of 27,455 maize full-length cDNAs.</title>
        <authorList>
            <person name="Soderlund C."/>
            <person name="Descour A."/>
            <person name="Kudrna D."/>
            <person name="Bomhoff M."/>
            <person name="Boyd L."/>
            <person name="Currie J."/>
            <person name="Angelova A."/>
            <person name="Collura K."/>
            <person name="Wissotski M."/>
            <person name="Ashley E."/>
            <person name="Morrow D."/>
            <person name="Fernandes J."/>
            <person name="Walbot V."/>
            <person name="Yu Y."/>
        </authorList>
    </citation>
    <scope>NUCLEOTIDE SEQUENCE</scope>
    <source>
        <strain evidence="1">B73</strain>
    </source>
</reference>
<protein>
    <submittedName>
        <fullName evidence="1">Uncharacterized protein</fullName>
    </submittedName>
</protein>
<dbReference type="EMBL" id="BT084625">
    <property type="protein sequence ID" value="ACR34978.1"/>
    <property type="molecule type" value="mRNA"/>
</dbReference>
<organism evidence="1">
    <name type="scientific">Zea mays</name>
    <name type="common">Maize</name>
    <dbReference type="NCBI Taxonomy" id="4577"/>
    <lineage>
        <taxon>Eukaryota</taxon>
        <taxon>Viridiplantae</taxon>
        <taxon>Streptophyta</taxon>
        <taxon>Embryophyta</taxon>
        <taxon>Tracheophyta</taxon>
        <taxon>Spermatophyta</taxon>
        <taxon>Magnoliopsida</taxon>
        <taxon>Liliopsida</taxon>
        <taxon>Poales</taxon>
        <taxon>Poaceae</taxon>
        <taxon>PACMAD clade</taxon>
        <taxon>Panicoideae</taxon>
        <taxon>Andropogonodae</taxon>
        <taxon>Andropogoneae</taxon>
        <taxon>Tripsacinae</taxon>
        <taxon>Zea</taxon>
    </lineage>
</organism>
<evidence type="ECO:0000313" key="1">
    <source>
        <dbReference type="EMBL" id="ACR34978.1"/>
    </source>
</evidence>
<accession>C4J1C8</accession>
<reference evidence="1" key="2">
    <citation type="submission" date="2012-06" db="EMBL/GenBank/DDBJ databases">
        <authorList>
            <person name="Yu Y."/>
            <person name="Currie J."/>
            <person name="Lomeli R."/>
            <person name="Angelova A."/>
            <person name="Collura K."/>
            <person name="Wissotski M."/>
            <person name="Campos D."/>
            <person name="Kudrna D."/>
            <person name="Golser W."/>
            <person name="Ashely E."/>
            <person name="Descour A."/>
            <person name="Fernandes J."/>
            <person name="Soderlund C."/>
            <person name="Walbot V."/>
        </authorList>
    </citation>
    <scope>NUCLEOTIDE SEQUENCE</scope>
    <source>
        <strain evidence="1">B73</strain>
    </source>
</reference>
<dbReference type="AlphaFoldDB" id="C4J1C8"/>
<proteinExistence type="evidence at transcript level"/>
<sequence>MFLIRPSDDCGYWVVHMPTWNKLALSQHAIKHEFGFDTEKSRLRPRRMRV</sequence>
<name>C4J1C8_MAIZE</name>